<dbReference type="KEGG" id="rdi:CMV14_10565"/>
<comment type="caution">
    <text evidence="2">The sequence shown here is derived from an EMBL/GenBank/DDBJ whole genome shotgun (WGS) entry which is preliminary data.</text>
</comment>
<dbReference type="SUPFAM" id="SSF53474">
    <property type="entry name" value="alpha/beta-Hydrolases"/>
    <property type="match status" value="1"/>
</dbReference>
<dbReference type="PANTHER" id="PTHR10992:SF1086">
    <property type="entry name" value="AB HYDROLASE-1 DOMAIN-CONTAINING PROTEIN"/>
    <property type="match status" value="1"/>
</dbReference>
<keyword evidence="3" id="KW-1185">Reference proteome</keyword>
<dbReference type="Gene3D" id="3.40.50.1820">
    <property type="entry name" value="alpha/beta hydrolase"/>
    <property type="match status" value="1"/>
</dbReference>
<organism evidence="2 3">
    <name type="scientific">Rhizorhabdus dicambivorans</name>
    <dbReference type="NCBI Taxonomy" id="1850238"/>
    <lineage>
        <taxon>Bacteria</taxon>
        <taxon>Pseudomonadati</taxon>
        <taxon>Pseudomonadota</taxon>
        <taxon>Alphaproteobacteria</taxon>
        <taxon>Sphingomonadales</taxon>
        <taxon>Sphingomonadaceae</taxon>
        <taxon>Rhizorhabdus</taxon>
    </lineage>
</organism>
<name>A0A2A4FPX9_9SPHN</name>
<dbReference type="OrthoDB" id="9814966at2"/>
<gene>
    <name evidence="2" type="ORF">COO09_23965</name>
</gene>
<protein>
    <recommendedName>
        <fullName evidence="1">AB hydrolase-1 domain-containing protein</fullName>
    </recommendedName>
</protein>
<evidence type="ECO:0000259" key="1">
    <source>
        <dbReference type="Pfam" id="PF12697"/>
    </source>
</evidence>
<reference evidence="2 3" key="1">
    <citation type="submission" date="2017-09" db="EMBL/GenBank/DDBJ databases">
        <title>The Catabolism of 3,6-Dichlorosalicylic acid is Initiated by the Cytochrome P450 Monooxygenase DsmABC in Rhizorhabdus dicambivorans Ndbn-20.</title>
        <authorList>
            <person name="Na L."/>
        </authorList>
    </citation>
    <scope>NUCLEOTIDE SEQUENCE [LARGE SCALE GENOMIC DNA]</scope>
    <source>
        <strain evidence="2 3">Ndbn-20m</strain>
    </source>
</reference>
<sequence length="239" mass="25461">MATFLLVPGALHPAWCWHRVVPLLEAAGHEAIAIDLPGTGEDRSIDPRDATLAIWADHVAGQVRRAARPVLLVGHSRGGLVISEAAERVPDALAGLIYVTAVLPVPGKPLRETSEADPGMVPDIADGCMTFAADIAIRHFYNRCSAEDAAAMIDRLFPEPLGPVGTPSGITAERWGRVPRAFIECSDDRALSLDYQRRMQAAAPCDPVITLDADHSPFLCAPAALADAMLQIAERLAPA</sequence>
<accession>A0A2A4FPX9</accession>
<evidence type="ECO:0000313" key="2">
    <source>
        <dbReference type="EMBL" id="PCE39726.1"/>
    </source>
</evidence>
<dbReference type="EMBL" id="NWUF01000049">
    <property type="protein sequence ID" value="PCE39726.1"/>
    <property type="molecule type" value="Genomic_DNA"/>
</dbReference>
<dbReference type="InterPro" id="IPR045889">
    <property type="entry name" value="MES/HNL"/>
</dbReference>
<dbReference type="AlphaFoldDB" id="A0A2A4FPX9"/>
<dbReference type="RefSeq" id="WP_066969941.1">
    <property type="nucleotide sequence ID" value="NZ_CP023449.1"/>
</dbReference>
<dbReference type="InterPro" id="IPR029058">
    <property type="entry name" value="AB_hydrolase_fold"/>
</dbReference>
<dbReference type="Proteomes" id="UP000218934">
    <property type="component" value="Unassembled WGS sequence"/>
</dbReference>
<dbReference type="InterPro" id="IPR000073">
    <property type="entry name" value="AB_hydrolase_1"/>
</dbReference>
<evidence type="ECO:0000313" key="3">
    <source>
        <dbReference type="Proteomes" id="UP000218934"/>
    </source>
</evidence>
<dbReference type="GO" id="GO:0080032">
    <property type="term" value="F:methyl jasmonate esterase activity"/>
    <property type="evidence" value="ECO:0007669"/>
    <property type="project" value="TreeGrafter"/>
</dbReference>
<dbReference type="PANTHER" id="PTHR10992">
    <property type="entry name" value="METHYLESTERASE FAMILY MEMBER"/>
    <property type="match status" value="1"/>
</dbReference>
<feature type="domain" description="AB hydrolase-1" evidence="1">
    <location>
        <begin position="4"/>
        <end position="228"/>
    </location>
</feature>
<proteinExistence type="predicted"/>
<dbReference type="Pfam" id="PF12697">
    <property type="entry name" value="Abhydrolase_6"/>
    <property type="match status" value="1"/>
</dbReference>
<dbReference type="GO" id="GO:0080030">
    <property type="term" value="F:methyl indole-3-acetate esterase activity"/>
    <property type="evidence" value="ECO:0007669"/>
    <property type="project" value="TreeGrafter"/>
</dbReference>